<dbReference type="InterPro" id="IPR013653">
    <property type="entry name" value="GCN5-like_dom"/>
</dbReference>
<dbReference type="Proteomes" id="UP001152321">
    <property type="component" value="Unassembled WGS sequence"/>
</dbReference>
<dbReference type="GO" id="GO:0016746">
    <property type="term" value="F:acyltransferase activity"/>
    <property type="evidence" value="ECO:0007669"/>
    <property type="project" value="UniProtKB-KW"/>
</dbReference>
<dbReference type="Gene3D" id="3.40.630.30">
    <property type="match status" value="1"/>
</dbReference>
<sequence length="281" mass="31085">MQIVQDDSAQIFLDNSAELLYRDEPTNSLLIGLCESMRISEPKIAPILLRFIDGGKTVSAAIQTLPMNLVLTYSNTGQVAVLANYLNKINASFPGVVGPAVESELFANAWSGLTGKPNRLGMGQKIYKIEQVEFLSGVAGEFRSAEKRDLDLVTEWVIAFAKESLPIGPRGEQHWKDFAERSIQNKTAYLWTIDDVPVSMAHTGRPTKNGVSISGVYTPLNERKKGYASGVVSHLSQTMLDSGKRFCVLYTDLANLNSNKIYQNIGYREVSDSKHFLFSEI</sequence>
<keyword evidence="3" id="KW-1185">Reference proteome</keyword>
<name>A0ABT6DF87_9BACT</name>
<dbReference type="InterPro" id="IPR000182">
    <property type="entry name" value="GNAT_dom"/>
</dbReference>
<evidence type="ECO:0000259" key="1">
    <source>
        <dbReference type="PROSITE" id="PS51186"/>
    </source>
</evidence>
<accession>A0ABT6DF87</accession>
<reference evidence="2" key="1">
    <citation type="submission" date="2022-08" db="EMBL/GenBank/DDBJ databases">
        <title>Novel Bdellovibrio Species Isolated from Svalbard: Designation Bdellovibrio svalbardensis.</title>
        <authorList>
            <person name="Mitchell R.J."/>
            <person name="Choi S.Y."/>
        </authorList>
    </citation>
    <scope>NUCLEOTIDE SEQUENCE</scope>
    <source>
        <strain evidence="2">PAP01</strain>
    </source>
</reference>
<organism evidence="2 3">
    <name type="scientific">Bdellovibrio svalbardensis</name>
    <dbReference type="NCBI Taxonomy" id="2972972"/>
    <lineage>
        <taxon>Bacteria</taxon>
        <taxon>Pseudomonadati</taxon>
        <taxon>Bdellovibrionota</taxon>
        <taxon>Bdellovibrionia</taxon>
        <taxon>Bdellovibrionales</taxon>
        <taxon>Pseudobdellovibrionaceae</taxon>
        <taxon>Bdellovibrio</taxon>
    </lineage>
</organism>
<dbReference type="SUPFAM" id="SSF55729">
    <property type="entry name" value="Acyl-CoA N-acyltransferases (Nat)"/>
    <property type="match status" value="1"/>
</dbReference>
<dbReference type="Pfam" id="PF08445">
    <property type="entry name" value="FR47"/>
    <property type="match status" value="1"/>
</dbReference>
<protein>
    <submittedName>
        <fullName evidence="2">GNAT family N-acetyltransferase</fullName>
        <ecNumber evidence="2">2.3.1.-</ecNumber>
    </submittedName>
</protein>
<proteinExistence type="predicted"/>
<comment type="caution">
    <text evidence="2">The sequence shown here is derived from an EMBL/GenBank/DDBJ whole genome shotgun (WGS) entry which is preliminary data.</text>
</comment>
<feature type="domain" description="N-acetyltransferase" evidence="1">
    <location>
        <begin position="140"/>
        <end position="281"/>
    </location>
</feature>
<evidence type="ECO:0000313" key="3">
    <source>
        <dbReference type="Proteomes" id="UP001152321"/>
    </source>
</evidence>
<dbReference type="InterPro" id="IPR016181">
    <property type="entry name" value="Acyl_CoA_acyltransferase"/>
</dbReference>
<dbReference type="EC" id="2.3.1.-" evidence="2"/>
<keyword evidence="2" id="KW-0808">Transferase</keyword>
<dbReference type="EMBL" id="JANRMI010000001">
    <property type="protein sequence ID" value="MDG0815132.1"/>
    <property type="molecule type" value="Genomic_DNA"/>
</dbReference>
<keyword evidence="2" id="KW-0012">Acyltransferase</keyword>
<dbReference type="RefSeq" id="WP_277576608.1">
    <property type="nucleotide sequence ID" value="NZ_JANRMI010000001.1"/>
</dbReference>
<dbReference type="PROSITE" id="PS51186">
    <property type="entry name" value="GNAT"/>
    <property type="match status" value="1"/>
</dbReference>
<gene>
    <name evidence="2" type="ORF">NWE73_02085</name>
</gene>
<evidence type="ECO:0000313" key="2">
    <source>
        <dbReference type="EMBL" id="MDG0815132.1"/>
    </source>
</evidence>